<proteinExistence type="predicted"/>
<accession>A0A8S5VU88</accession>
<sequence>MIFLFGKFSLTIIIICLNFRNVKYFPYFS</sequence>
<evidence type="ECO:0000313" key="1">
    <source>
        <dbReference type="EMBL" id="DAG98347.1"/>
    </source>
</evidence>
<dbReference type="EMBL" id="BK035399">
    <property type="protein sequence ID" value="DAG98347.1"/>
    <property type="molecule type" value="Genomic_DNA"/>
</dbReference>
<reference evidence="1" key="1">
    <citation type="journal article" date="2021" name="Proc. Natl. Acad. Sci. U.S.A.">
        <title>A Catalog of Tens of Thousands of Viruses from Human Metagenomes Reveals Hidden Associations with Chronic Diseases.</title>
        <authorList>
            <person name="Tisza M.J."/>
            <person name="Buck C.B."/>
        </authorList>
    </citation>
    <scope>NUCLEOTIDE SEQUENCE</scope>
    <source>
        <strain evidence="1">CtUCb13</strain>
    </source>
</reference>
<organism evidence="1">
    <name type="scientific">Tectiviridae sp</name>
    <dbReference type="NCBI Taxonomy" id="2831614"/>
    <lineage>
        <taxon>Viruses</taxon>
        <taxon>Varidnaviria</taxon>
        <taxon>Bamfordvirae</taxon>
        <taxon>Preplasmiviricota</taxon>
        <taxon>Prepoliviricotina</taxon>
        <taxon>Tectiliviricetes</taxon>
        <taxon>Kalamavirales</taxon>
        <taxon>Tectiviridae</taxon>
    </lineage>
</organism>
<name>A0A8S5VU88_9VIRU</name>
<protein>
    <submittedName>
        <fullName evidence="1">Uncharacterized protein</fullName>
    </submittedName>
</protein>